<dbReference type="EMBL" id="CP012159">
    <property type="protein sequence ID" value="AKT43215.1"/>
    <property type="molecule type" value="Genomic_DNA"/>
</dbReference>
<evidence type="ECO:0000313" key="2">
    <source>
        <dbReference type="EMBL" id="AKT43215.1"/>
    </source>
</evidence>
<organism evidence="2 3">
    <name type="scientific">Chondromyces crocatus</name>
    <dbReference type="NCBI Taxonomy" id="52"/>
    <lineage>
        <taxon>Bacteria</taxon>
        <taxon>Pseudomonadati</taxon>
        <taxon>Myxococcota</taxon>
        <taxon>Polyangia</taxon>
        <taxon>Polyangiales</taxon>
        <taxon>Polyangiaceae</taxon>
        <taxon>Chondromyces</taxon>
    </lineage>
</organism>
<gene>
    <name evidence="2" type="ORF">CMC5_074460</name>
</gene>
<keyword evidence="3" id="KW-1185">Reference proteome</keyword>
<protein>
    <submittedName>
        <fullName evidence="2">Uncharacterized protein</fullName>
    </submittedName>
</protein>
<sequence>MSDFGQKFVYDRNSSTGARNVHQCPGKPALETPGRCLSG</sequence>
<dbReference type="KEGG" id="ccro:CMC5_074460"/>
<proteinExistence type="predicted"/>
<accession>A0A0K1EQK8</accession>
<dbReference type="AlphaFoldDB" id="A0A0K1EQK8"/>
<evidence type="ECO:0000256" key="1">
    <source>
        <dbReference type="SAM" id="MobiDB-lite"/>
    </source>
</evidence>
<evidence type="ECO:0000313" key="3">
    <source>
        <dbReference type="Proteomes" id="UP000067626"/>
    </source>
</evidence>
<reference evidence="2 3" key="1">
    <citation type="submission" date="2015-07" db="EMBL/GenBank/DDBJ databases">
        <title>Genome analysis of myxobacterium Chondromyces crocatus Cm c5 reveals a high potential for natural compound synthesis and the genetic basis for the loss of fruiting body formation.</title>
        <authorList>
            <person name="Zaburannyi N."/>
            <person name="Bunk B."/>
            <person name="Maier J."/>
            <person name="Overmann J."/>
            <person name="Mueller R."/>
        </authorList>
    </citation>
    <scope>NUCLEOTIDE SEQUENCE [LARGE SCALE GENOMIC DNA]</scope>
    <source>
        <strain evidence="2 3">Cm c5</strain>
    </source>
</reference>
<name>A0A0K1EQK8_CHOCO</name>
<feature type="region of interest" description="Disordered" evidence="1">
    <location>
        <begin position="1"/>
        <end position="39"/>
    </location>
</feature>
<dbReference type="Proteomes" id="UP000067626">
    <property type="component" value="Chromosome"/>
</dbReference>